<evidence type="ECO:0000256" key="10">
    <source>
        <dbReference type="SAM" id="MobiDB-lite"/>
    </source>
</evidence>
<protein>
    <recommendedName>
        <fullName evidence="9">beta-glucosidase</fullName>
        <ecNumber evidence="9">3.2.1.21</ecNumber>
    </recommendedName>
</protein>
<keyword evidence="5" id="KW-0325">Glycoprotein</keyword>
<comment type="caution">
    <text evidence="12">The sequence shown here is derived from an EMBL/GenBank/DDBJ whole genome shotgun (WGS) entry which is preliminary data.</text>
</comment>
<dbReference type="PROSITE" id="PS51820">
    <property type="entry name" value="PA14"/>
    <property type="match status" value="1"/>
</dbReference>
<evidence type="ECO:0000256" key="5">
    <source>
        <dbReference type="ARBA" id="ARBA00023180"/>
    </source>
</evidence>
<dbReference type="OrthoDB" id="47059at2759"/>
<dbReference type="Gene3D" id="3.40.50.1700">
    <property type="entry name" value="Glycoside hydrolase family 3 C-terminal domain"/>
    <property type="match status" value="1"/>
</dbReference>
<dbReference type="InterPro" id="IPR017853">
    <property type="entry name" value="GH"/>
</dbReference>
<dbReference type="UniPathway" id="UPA00696"/>
<dbReference type="Gene3D" id="3.30.559.10">
    <property type="entry name" value="Chloramphenicol acetyltransferase-like domain"/>
    <property type="match status" value="1"/>
</dbReference>
<evidence type="ECO:0000259" key="11">
    <source>
        <dbReference type="PROSITE" id="PS51820"/>
    </source>
</evidence>
<dbReference type="GO" id="GO:0008422">
    <property type="term" value="F:beta-glucosidase activity"/>
    <property type="evidence" value="ECO:0007669"/>
    <property type="project" value="UniProtKB-EC"/>
</dbReference>
<dbReference type="SUPFAM" id="SSF52279">
    <property type="entry name" value="Beta-D-glucan exohydrolase, C-terminal domain"/>
    <property type="match status" value="1"/>
</dbReference>
<dbReference type="Pfam" id="PF01915">
    <property type="entry name" value="Glyco_hydro_3_C"/>
    <property type="match status" value="1"/>
</dbReference>
<proteinExistence type="inferred from homology"/>
<dbReference type="Proteomes" id="UP000554235">
    <property type="component" value="Unassembled WGS sequence"/>
</dbReference>
<dbReference type="SUPFAM" id="SSF52777">
    <property type="entry name" value="CoA-dependent acyltransferases"/>
    <property type="match status" value="1"/>
</dbReference>
<evidence type="ECO:0000256" key="8">
    <source>
        <dbReference type="ARBA" id="ARBA00023326"/>
    </source>
</evidence>
<dbReference type="InterPro" id="IPR023213">
    <property type="entry name" value="CAT-like_dom_sf"/>
</dbReference>
<evidence type="ECO:0000256" key="4">
    <source>
        <dbReference type="ARBA" id="ARBA00022801"/>
    </source>
</evidence>
<sequence length="1313" mass="146309">MDQSLSELAWTQQAAGVWERGIDEVEMFWAKAAKLFDSNGRRPFEITGHVSIEMDIERLTSASSPPDLNAALRKAWCRIRQAHPSIASQADYDFDTKRFTRSYHGVHNDLEREAWLDATFVEISNGQTGVEFANSDPPAPNSPTIFIITPPSTSLRNDETHLRRDIILRAPHETIDGVGTLLFLNNFLEYASEVLEQGASFTMPEFNGTEVKNLSPPYRIAATIPDDLSAALKERVLRMRSEHAFFSESAQDHEKRQLLSVPFKQGAQAPGRHQRVEITLDQKATAKIAEACRAIKVTVTHAFNAAIPIAMRDLQDDQAEEQRLYYRFDLLRNLRPFCKEPFNTSQHPVTAYHSGSCFACDIAMHTSTTTMSEGSRKEEFLRVLDEVHVFYDRVSNDSDYQYLVPYVWANWLERLPKLERRPGPGPPPSPSPTATLSSLGRVDDMIHPKIRCFNVSKPWITGEEMGNGYGLFLLSHRGELNLSAAYNELTLDEKVELLAGQGSFRTTGLPHRGIPQLITSDGPHGIRGRRSFTRNPSPMLPSATGMGATFDADLLHQVGSLLGEEAKARGVHVLLAPTICLQRSPLIGRGFEAFGEDPILSGILGARYINGVQEHGVATSVKHYAAHDQSNNCIEDNVIMTERTLREVHLLPFQLTLRDSDPWTFMTSYNKINGIHASEDPLLLKKILRDEWGFKGLVMSDWFGTYSTSESINAGMDLEMPGPTDWRGKRLSIAVNSRKVSRETVDESVRKVLNLVNQVKAGESTGKPPVSNTPDQRALIRRLVSEGIVLLKNDQKELPIENPKKKKFGLIGDHVKNPALCGGGSAEVEPYYAVTPYDAIVEVVGEENVSYSPGCYSFRFSPLLKGLTPPESEAEGWFVEIFGVNPDEDANANALVTTIAEKQLVDVPESYHKSIPEMYYVRARAKYTVQNTGLFRFGFSTSGKGQLKIDGHEVIDLWTHQPPKTESTACFNRLSMEKFYDVEVTKGQVLKLEVLQVNEDLAGGVGTALTLTGRVGGYEIFDEDQGIKDAAELARNVDVPIVVTGLSSDYEYEGADRKNLRLPGRVDELIQAVLSANPKAIIVTQSGLPIEMPWESQAATLLHAWFGGQETGHGIADVLFGKVNPSGRLSLTFPKSIKHTPAYLTFSKADYDIVYGEGVFIGHRYYEAADREPLFYFGHGLSYSTFEFSNLQVPHEFPSLADHRMQISVDVTNKGPYKGAEVVQVYVHDPESSVQRPGRELKAFAKVFLEVGETKTVDLTLDKYSLSFWSQEVSKWKAEAGEYIVIIATSSNPKDEVLRSSFVLQDTFFWEGL</sequence>
<comment type="catalytic activity">
    <reaction evidence="1 9">
        <text>Hydrolysis of terminal, non-reducing beta-D-glucosyl residues with release of beta-D-glucose.</text>
        <dbReference type="EC" id="3.2.1.21"/>
    </reaction>
</comment>
<name>A0A8H4LNC7_9HYPO</name>
<dbReference type="InterPro" id="IPR026891">
    <property type="entry name" value="Fn3-like"/>
</dbReference>
<dbReference type="InterPro" id="IPR011658">
    <property type="entry name" value="PA14_dom"/>
</dbReference>
<dbReference type="Pfam" id="PF00933">
    <property type="entry name" value="Glyco_hydro_3"/>
    <property type="match status" value="1"/>
</dbReference>
<organism evidence="12 13">
    <name type="scientific">Fusarium albosuccineum</name>
    <dbReference type="NCBI Taxonomy" id="1237068"/>
    <lineage>
        <taxon>Eukaryota</taxon>
        <taxon>Fungi</taxon>
        <taxon>Dikarya</taxon>
        <taxon>Ascomycota</taxon>
        <taxon>Pezizomycotina</taxon>
        <taxon>Sordariomycetes</taxon>
        <taxon>Hypocreomycetidae</taxon>
        <taxon>Hypocreales</taxon>
        <taxon>Nectriaceae</taxon>
        <taxon>Fusarium</taxon>
        <taxon>Fusarium decemcellulare species complex</taxon>
    </lineage>
</organism>
<accession>A0A8H4LNC7</accession>
<dbReference type="EMBL" id="JAADYS010000216">
    <property type="protein sequence ID" value="KAF4471372.1"/>
    <property type="molecule type" value="Genomic_DNA"/>
</dbReference>
<evidence type="ECO:0000256" key="1">
    <source>
        <dbReference type="ARBA" id="ARBA00000448"/>
    </source>
</evidence>
<dbReference type="Gene3D" id="2.60.120.260">
    <property type="entry name" value="Galactose-binding domain-like"/>
    <property type="match status" value="1"/>
</dbReference>
<dbReference type="Gene3D" id="2.60.40.10">
    <property type="entry name" value="Immunoglobulins"/>
    <property type="match status" value="1"/>
</dbReference>
<keyword evidence="8 9" id="KW-0624">Polysaccharide degradation</keyword>
<dbReference type="InterPro" id="IPR001764">
    <property type="entry name" value="Glyco_hydro_3_N"/>
</dbReference>
<evidence type="ECO:0000256" key="2">
    <source>
        <dbReference type="ARBA" id="ARBA00004987"/>
    </source>
</evidence>
<dbReference type="SUPFAM" id="SSF51445">
    <property type="entry name" value="(Trans)glycosidases"/>
    <property type="match status" value="1"/>
</dbReference>
<dbReference type="InterPro" id="IPR013783">
    <property type="entry name" value="Ig-like_fold"/>
</dbReference>
<dbReference type="InterPro" id="IPR036962">
    <property type="entry name" value="Glyco_hydro_3_N_sf"/>
</dbReference>
<dbReference type="PROSITE" id="PS00775">
    <property type="entry name" value="GLYCOSYL_HYDROL_F3"/>
    <property type="match status" value="1"/>
</dbReference>
<comment type="similarity">
    <text evidence="3 9">Belongs to the glycosyl hydrolase 3 family.</text>
</comment>
<dbReference type="InterPro" id="IPR050288">
    <property type="entry name" value="Cellulose_deg_GH3"/>
</dbReference>
<dbReference type="EC" id="3.2.1.21" evidence="9"/>
<dbReference type="PRINTS" id="PR00133">
    <property type="entry name" value="GLHYDRLASE3"/>
</dbReference>
<dbReference type="InterPro" id="IPR019800">
    <property type="entry name" value="Glyco_hydro_3_AS"/>
</dbReference>
<dbReference type="PANTHER" id="PTHR42715">
    <property type="entry name" value="BETA-GLUCOSIDASE"/>
    <property type="match status" value="1"/>
</dbReference>
<dbReference type="Pfam" id="PF14310">
    <property type="entry name" value="Fn3-like"/>
    <property type="match status" value="1"/>
</dbReference>
<reference evidence="12 13" key="1">
    <citation type="submission" date="2020-01" db="EMBL/GenBank/DDBJ databases">
        <title>Identification and distribution of gene clusters putatively required for synthesis of sphingolipid metabolism inhibitors in phylogenetically diverse species of the filamentous fungus Fusarium.</title>
        <authorList>
            <person name="Kim H.-S."/>
            <person name="Busman M."/>
            <person name="Brown D.W."/>
            <person name="Divon H."/>
            <person name="Uhlig S."/>
            <person name="Proctor R.H."/>
        </authorList>
    </citation>
    <scope>NUCLEOTIDE SEQUENCE [LARGE SCALE GENOMIC DNA]</scope>
    <source>
        <strain evidence="12 13">NRRL 20459</strain>
    </source>
</reference>
<dbReference type="Gene3D" id="3.30.559.30">
    <property type="entry name" value="Nonribosomal peptide synthetase, condensation domain"/>
    <property type="match status" value="1"/>
</dbReference>
<dbReference type="Gene3D" id="3.20.20.300">
    <property type="entry name" value="Glycoside hydrolase, family 3, N-terminal domain"/>
    <property type="match status" value="1"/>
</dbReference>
<keyword evidence="13" id="KW-1185">Reference proteome</keyword>
<evidence type="ECO:0000256" key="6">
    <source>
        <dbReference type="ARBA" id="ARBA00023277"/>
    </source>
</evidence>
<gene>
    <name evidence="12" type="ORF">FALBO_1712</name>
</gene>
<evidence type="ECO:0000256" key="3">
    <source>
        <dbReference type="ARBA" id="ARBA00005336"/>
    </source>
</evidence>
<keyword evidence="6 9" id="KW-0119">Carbohydrate metabolism</keyword>
<dbReference type="FunFam" id="2.60.40.10:FF:000495">
    <property type="entry name" value="Periplasmic beta-glucosidase"/>
    <property type="match status" value="1"/>
</dbReference>
<feature type="domain" description="PA14" evidence="11">
    <location>
        <begin position="872"/>
        <end position="1025"/>
    </location>
</feature>
<dbReference type="Pfam" id="PF07691">
    <property type="entry name" value="PA14"/>
    <property type="match status" value="1"/>
</dbReference>
<dbReference type="InterPro" id="IPR002772">
    <property type="entry name" value="Glyco_hydro_3_C"/>
</dbReference>
<dbReference type="InterPro" id="IPR036881">
    <property type="entry name" value="Glyco_hydro_3_C_sf"/>
</dbReference>
<feature type="region of interest" description="Disordered" evidence="10">
    <location>
        <begin position="419"/>
        <end position="438"/>
    </location>
</feature>
<evidence type="ECO:0000313" key="12">
    <source>
        <dbReference type="EMBL" id="KAF4471372.1"/>
    </source>
</evidence>
<evidence type="ECO:0000256" key="9">
    <source>
        <dbReference type="RuleBase" id="RU361161"/>
    </source>
</evidence>
<comment type="pathway">
    <text evidence="2 9">Glycan metabolism; cellulose degradation.</text>
</comment>
<evidence type="ECO:0000256" key="7">
    <source>
        <dbReference type="ARBA" id="ARBA00023295"/>
    </source>
</evidence>
<dbReference type="InterPro" id="IPR037524">
    <property type="entry name" value="PA14/GLEYA"/>
</dbReference>
<dbReference type="GO" id="GO:0030245">
    <property type="term" value="P:cellulose catabolic process"/>
    <property type="evidence" value="ECO:0007669"/>
    <property type="project" value="UniProtKB-UniPathway"/>
</dbReference>
<dbReference type="PANTHER" id="PTHR42715:SF27">
    <property type="entry name" value="BETA-GLUCOSIDASE-RELATED"/>
    <property type="match status" value="1"/>
</dbReference>
<keyword evidence="7 9" id="KW-0326">Glycosidase</keyword>
<keyword evidence="4 9" id="KW-0378">Hydrolase</keyword>
<evidence type="ECO:0000313" key="13">
    <source>
        <dbReference type="Proteomes" id="UP000554235"/>
    </source>
</evidence>
<dbReference type="SMART" id="SM01217">
    <property type="entry name" value="Fn3_like"/>
    <property type="match status" value="1"/>
</dbReference>